<evidence type="ECO:0000313" key="2">
    <source>
        <dbReference type="Proteomes" id="UP000011728"/>
    </source>
</evidence>
<dbReference type="PATRIC" id="fig|931276.5.peg.3293"/>
<protein>
    <submittedName>
        <fullName evidence="1">Uncharacterized protein</fullName>
    </submittedName>
</protein>
<dbReference type="HOGENOM" id="CLU_3134225_0_0_9"/>
<proteinExistence type="predicted"/>
<sequence>MVRDNFIYTVVSNTGIKEAKAVVINDPTPNHIDFNVSGVATIQGSVDPS</sequence>
<dbReference type="EMBL" id="CP004121">
    <property type="protein sequence ID" value="AGF57031.1"/>
    <property type="molecule type" value="Genomic_DNA"/>
</dbReference>
<dbReference type="Proteomes" id="UP000011728">
    <property type="component" value="Chromosome"/>
</dbReference>
<reference evidence="1 2" key="1">
    <citation type="submission" date="2013-02" db="EMBL/GenBank/DDBJ databases">
        <title>Genome sequence of Clostridium saccharoperbutylacetonicum N1-4(HMT).</title>
        <authorList>
            <person name="Poehlein A."/>
            <person name="Daniel R."/>
        </authorList>
    </citation>
    <scope>NUCLEOTIDE SEQUENCE [LARGE SCALE GENOMIC DNA]</scope>
    <source>
        <strain evidence="2">N1-4(HMT)</strain>
    </source>
</reference>
<dbReference type="KEGG" id="csr:Cspa_c32700"/>
<accession>M1MQK7</accession>
<organism evidence="1 2">
    <name type="scientific">Clostridium saccharoperbutylacetonicum N1-4(HMT)</name>
    <dbReference type="NCBI Taxonomy" id="931276"/>
    <lineage>
        <taxon>Bacteria</taxon>
        <taxon>Bacillati</taxon>
        <taxon>Bacillota</taxon>
        <taxon>Clostridia</taxon>
        <taxon>Eubacteriales</taxon>
        <taxon>Clostridiaceae</taxon>
        <taxon>Clostridium</taxon>
    </lineage>
</organism>
<dbReference type="AlphaFoldDB" id="M1MQK7"/>
<name>M1MQK7_9CLOT</name>
<gene>
    <name evidence="1" type="ORF">Cspa_c32700</name>
</gene>
<keyword evidence="2" id="KW-1185">Reference proteome</keyword>
<evidence type="ECO:0000313" key="1">
    <source>
        <dbReference type="EMBL" id="AGF57031.1"/>
    </source>
</evidence>